<evidence type="ECO:0000256" key="7">
    <source>
        <dbReference type="ARBA" id="ARBA00023052"/>
    </source>
</evidence>
<dbReference type="RefSeq" id="WP_009324330.1">
    <property type="nucleotide sequence ID" value="NZ_CAOJUJ010000037.1"/>
</dbReference>
<keyword evidence="4" id="KW-0479">Metal-binding</keyword>
<protein>
    <submittedName>
        <fullName evidence="10 12">Transketolase</fullName>
    </submittedName>
</protein>
<dbReference type="SMART" id="SM00861">
    <property type="entry name" value="Transket_pyr"/>
    <property type="match status" value="1"/>
</dbReference>
<reference evidence="11 16" key="2">
    <citation type="submission" date="2015-10" db="EMBL/GenBank/DDBJ databases">
        <title>A novel member of the family Ruminococcaceae isolated from human faeces.</title>
        <authorList>
            <person name="Shkoporov A.N."/>
            <person name="Chaplin A.V."/>
            <person name="Motuzova O.V."/>
            <person name="Kafarskaia L.I."/>
            <person name="Efimov B.A."/>
        </authorList>
    </citation>
    <scope>NUCLEOTIDE SEQUENCE [LARGE SCALE GENOMIC DNA]</scope>
    <source>
        <strain evidence="11 16">668</strain>
    </source>
</reference>
<dbReference type="Pfam" id="PF02780">
    <property type="entry name" value="Transketolase_C"/>
    <property type="match status" value="1"/>
</dbReference>
<evidence type="ECO:0000313" key="15">
    <source>
        <dbReference type="Proteomes" id="UP000032483"/>
    </source>
</evidence>
<evidence type="ECO:0000256" key="2">
    <source>
        <dbReference type="ARBA" id="ARBA00007131"/>
    </source>
</evidence>
<dbReference type="PATRIC" id="fig|1550024.3.peg.3761"/>
<keyword evidence="8" id="KW-0414">Isoprene biosynthesis</keyword>
<keyword evidence="3" id="KW-0808">Transferase</keyword>
<comment type="cofactor">
    <cofactor evidence="1">
        <name>thiamine diphosphate</name>
        <dbReference type="ChEBI" id="CHEBI:58937"/>
    </cofactor>
</comment>
<dbReference type="FunFam" id="3.40.50.920:FF:000002">
    <property type="entry name" value="1-deoxy-D-xylulose-5-phosphate synthase"/>
    <property type="match status" value="1"/>
</dbReference>
<keyword evidence="7" id="KW-0786">Thiamine pyrophosphate</keyword>
<evidence type="ECO:0000313" key="10">
    <source>
        <dbReference type="EMBL" id="KJF38685.1"/>
    </source>
</evidence>
<evidence type="ECO:0000256" key="1">
    <source>
        <dbReference type="ARBA" id="ARBA00001964"/>
    </source>
</evidence>
<dbReference type="InterPro" id="IPR051157">
    <property type="entry name" value="PDH/Transketolase"/>
</dbReference>
<evidence type="ECO:0000256" key="5">
    <source>
        <dbReference type="ARBA" id="ARBA00022842"/>
    </source>
</evidence>
<reference evidence="18 19" key="3">
    <citation type="journal article" date="2019" name="Nat. Med.">
        <title>A library of human gut bacterial isolates paired with longitudinal multiomics data enables mechanistic microbiome research.</title>
        <authorList>
            <person name="Poyet M."/>
            <person name="Groussin M."/>
            <person name="Gibbons S.M."/>
            <person name="Avila-Pacheco J."/>
            <person name="Jiang X."/>
            <person name="Kearney S.M."/>
            <person name="Perrotta A.R."/>
            <person name="Berdy B."/>
            <person name="Zhao S."/>
            <person name="Lieberman T.D."/>
            <person name="Swanson P.K."/>
            <person name="Smith M."/>
            <person name="Roesemann S."/>
            <person name="Alexander J.E."/>
            <person name="Rich S.A."/>
            <person name="Livny J."/>
            <person name="Vlamakis H."/>
            <person name="Clish C."/>
            <person name="Bullock K."/>
            <person name="Deik A."/>
            <person name="Scott J."/>
            <person name="Pierce K.A."/>
            <person name="Xavier R.J."/>
            <person name="Alm E.J."/>
        </authorList>
    </citation>
    <scope>NUCLEOTIDE SEQUENCE [LARGE SCALE GENOMIC DNA]</scope>
    <source>
        <strain evidence="13 19">BIOML-A4</strain>
        <strain evidence="14 18">BIOML-A7</strain>
    </source>
</reference>
<dbReference type="PANTHER" id="PTHR43825">
    <property type="entry name" value="PYRUVATE DEHYDROGENASE E1 COMPONENT"/>
    <property type="match status" value="1"/>
</dbReference>
<dbReference type="EMBL" id="JXXK01000033">
    <property type="protein sequence ID" value="KJF38685.1"/>
    <property type="molecule type" value="Genomic_DNA"/>
</dbReference>
<evidence type="ECO:0000313" key="12">
    <source>
        <dbReference type="EMBL" id="MST92667.1"/>
    </source>
</evidence>
<dbReference type="AlphaFoldDB" id="A0A0D8IVF8"/>
<evidence type="ECO:0000313" key="18">
    <source>
        <dbReference type="Proteomes" id="UP000449193"/>
    </source>
</evidence>
<reference evidence="12 17" key="4">
    <citation type="submission" date="2019-08" db="EMBL/GenBank/DDBJ databases">
        <title>In-depth cultivation of the pig gut microbiome towards novel bacterial diversity and tailored functional studies.</title>
        <authorList>
            <person name="Wylensek D."/>
            <person name="Hitch T.C.A."/>
            <person name="Clavel T."/>
        </authorList>
    </citation>
    <scope>NUCLEOTIDE SEQUENCE [LARGE SCALE GENOMIC DNA]</scope>
    <source>
        <strain evidence="12 17">WCA3-601-WT-6J</strain>
    </source>
</reference>
<evidence type="ECO:0000313" key="16">
    <source>
        <dbReference type="Proteomes" id="UP000053433"/>
    </source>
</evidence>
<dbReference type="EMBL" id="WMZR01000016">
    <property type="protein sequence ID" value="MTS52274.1"/>
    <property type="molecule type" value="Genomic_DNA"/>
</dbReference>
<dbReference type="Gene3D" id="3.40.50.920">
    <property type="match status" value="1"/>
</dbReference>
<accession>A0A0D8IVF8</accession>
<evidence type="ECO:0000256" key="6">
    <source>
        <dbReference type="ARBA" id="ARBA00022977"/>
    </source>
</evidence>
<evidence type="ECO:0000259" key="9">
    <source>
        <dbReference type="SMART" id="SM00861"/>
    </source>
</evidence>
<dbReference type="InterPro" id="IPR005475">
    <property type="entry name" value="Transketolase-like_Pyr-bd"/>
</dbReference>
<evidence type="ECO:0000256" key="3">
    <source>
        <dbReference type="ARBA" id="ARBA00022679"/>
    </source>
</evidence>
<evidence type="ECO:0000313" key="19">
    <source>
        <dbReference type="Proteomes" id="UP000472755"/>
    </source>
</evidence>
<dbReference type="EMBL" id="LMUA01000016">
    <property type="protein sequence ID" value="KUE75775.1"/>
    <property type="molecule type" value="Genomic_DNA"/>
</dbReference>
<evidence type="ECO:0000313" key="13">
    <source>
        <dbReference type="EMBL" id="MTS27949.1"/>
    </source>
</evidence>
<keyword evidence="6" id="KW-0784">Thiamine biosynthesis</keyword>
<dbReference type="InterPro" id="IPR033248">
    <property type="entry name" value="Transketolase_C"/>
</dbReference>
<evidence type="ECO:0000256" key="8">
    <source>
        <dbReference type="ARBA" id="ARBA00023229"/>
    </source>
</evidence>
<dbReference type="Pfam" id="PF02779">
    <property type="entry name" value="Transket_pyr"/>
    <property type="match status" value="1"/>
</dbReference>
<dbReference type="Proteomes" id="UP000449193">
    <property type="component" value="Unassembled WGS sequence"/>
</dbReference>
<dbReference type="InterPro" id="IPR029061">
    <property type="entry name" value="THDP-binding"/>
</dbReference>
<dbReference type="Proteomes" id="UP000431913">
    <property type="component" value="Unassembled WGS sequence"/>
</dbReference>
<proteinExistence type="inferred from homology"/>
<dbReference type="EMBL" id="VUNJ01000013">
    <property type="protein sequence ID" value="MST92667.1"/>
    <property type="molecule type" value="Genomic_DNA"/>
</dbReference>
<accession>A0A0W7TPX5</accession>
<dbReference type="InterPro" id="IPR009014">
    <property type="entry name" value="Transketo_C/PFOR_II"/>
</dbReference>
<evidence type="ECO:0000256" key="4">
    <source>
        <dbReference type="ARBA" id="ARBA00022723"/>
    </source>
</evidence>
<name>A0A0D8IVF8_9FIRM</name>
<dbReference type="SUPFAM" id="SSF52922">
    <property type="entry name" value="TK C-terminal domain-like"/>
    <property type="match status" value="1"/>
</dbReference>
<comment type="caution">
    <text evidence="10">The sequence shown here is derived from an EMBL/GenBank/DDBJ whole genome shotgun (WGS) entry which is preliminary data.</text>
</comment>
<sequence length="310" mass="32671">MAESKSLRIAYGEALAELGAENDKIVVLDADLSNATMTNRFSAVYPDRFFDFGIAEANMACAAAGFAHEGLIPFISTFALFGAGRAYEQIRNSIAYVNANVKFGFSHSGLCVGEDGGSHQSIEDIALMRVMPNMTIFVPCDAVEVRKAVRAAAAIEGPVYIRVARPVCECFTDESTPFVPGKANIMREGGDVAIIAMGLMVAEALKAADLLAAEGIRATVVNMHTVKPLDEDAVLSVAEKCGAVVTAEEHSVIGGLGSAVAEVLAGRSGAKFARVGIEDRFGQSGTPAELFADYGLTAENIAENARRLVK</sequence>
<dbReference type="GO" id="GO:0009228">
    <property type="term" value="P:thiamine biosynthetic process"/>
    <property type="evidence" value="ECO:0007669"/>
    <property type="project" value="UniProtKB-KW"/>
</dbReference>
<dbReference type="Proteomes" id="UP000053433">
    <property type="component" value="Unassembled WGS sequence"/>
</dbReference>
<dbReference type="GeneID" id="42858149"/>
<feature type="domain" description="Transketolase-like pyrimidine-binding" evidence="9">
    <location>
        <begin position="5"/>
        <end position="171"/>
    </location>
</feature>
<dbReference type="Proteomes" id="UP000032483">
    <property type="component" value="Unassembled WGS sequence"/>
</dbReference>
<keyword evidence="15" id="KW-1185">Reference proteome</keyword>
<gene>
    <name evidence="11" type="ORF">ASJ35_12090</name>
    <name evidence="12" type="ORF">FYJ76_12135</name>
    <name evidence="14" type="ORF">GMD52_12060</name>
    <name evidence="13" type="ORF">GMD59_11720</name>
    <name evidence="10" type="ORF">TQ39_16495</name>
</gene>
<comment type="similarity">
    <text evidence="2">Belongs to the transketolase family.</text>
</comment>
<keyword evidence="5" id="KW-0460">Magnesium</keyword>
<dbReference type="GO" id="GO:0008299">
    <property type="term" value="P:isoprenoid biosynthetic process"/>
    <property type="evidence" value="ECO:0007669"/>
    <property type="project" value="UniProtKB-KW"/>
</dbReference>
<dbReference type="CDD" id="cd07033">
    <property type="entry name" value="TPP_PYR_DXS_TK_like"/>
    <property type="match status" value="1"/>
</dbReference>
<dbReference type="Proteomes" id="UP000472755">
    <property type="component" value="Unassembled WGS sequence"/>
</dbReference>
<evidence type="ECO:0000313" key="14">
    <source>
        <dbReference type="EMBL" id="MTS52274.1"/>
    </source>
</evidence>
<dbReference type="PANTHER" id="PTHR43825:SF1">
    <property type="entry name" value="TRANSKETOLASE-LIKE PYRIMIDINE-BINDING DOMAIN-CONTAINING PROTEIN"/>
    <property type="match status" value="1"/>
</dbReference>
<organism evidence="10 15">
    <name type="scientific">Ruthenibacterium lactatiformans</name>
    <dbReference type="NCBI Taxonomy" id="1550024"/>
    <lineage>
        <taxon>Bacteria</taxon>
        <taxon>Bacillati</taxon>
        <taxon>Bacillota</taxon>
        <taxon>Clostridia</taxon>
        <taxon>Eubacteriales</taxon>
        <taxon>Oscillospiraceae</taxon>
        <taxon>Ruthenibacterium</taxon>
    </lineage>
</organism>
<dbReference type="GO" id="GO:0046872">
    <property type="term" value="F:metal ion binding"/>
    <property type="evidence" value="ECO:0007669"/>
    <property type="project" value="UniProtKB-KW"/>
</dbReference>
<dbReference type="SUPFAM" id="SSF52518">
    <property type="entry name" value="Thiamin diphosphate-binding fold (THDP-binding)"/>
    <property type="match status" value="1"/>
</dbReference>
<dbReference type="GO" id="GO:0016740">
    <property type="term" value="F:transferase activity"/>
    <property type="evidence" value="ECO:0007669"/>
    <property type="project" value="UniProtKB-KW"/>
</dbReference>
<reference evidence="10" key="1">
    <citation type="submission" date="2015-02" db="EMBL/GenBank/DDBJ databases">
        <title>A novel member of the family Ruminococcaceae isolated from human feces.</title>
        <authorList>
            <person name="Shkoporov A.N."/>
            <person name="Chaplin A.V."/>
            <person name="Motuzova O.V."/>
            <person name="Kafarskaia L.I."/>
            <person name="Khokhlova E.V."/>
            <person name="Efimov B.A."/>
        </authorList>
    </citation>
    <scope>NUCLEOTIDE SEQUENCE [LARGE SCALE GENOMIC DNA]</scope>
    <source>
        <strain evidence="10">585-1</strain>
    </source>
</reference>
<dbReference type="FunFam" id="3.40.50.970:FF:000129">
    <property type="entry name" value="Transketolase"/>
    <property type="match status" value="1"/>
</dbReference>
<dbReference type="Gene3D" id="3.40.50.970">
    <property type="match status" value="1"/>
</dbReference>
<evidence type="ECO:0000313" key="11">
    <source>
        <dbReference type="EMBL" id="KUE75775.1"/>
    </source>
</evidence>
<dbReference type="EMBL" id="WMZU01000018">
    <property type="protein sequence ID" value="MTS27949.1"/>
    <property type="molecule type" value="Genomic_DNA"/>
</dbReference>
<evidence type="ECO:0000313" key="17">
    <source>
        <dbReference type="Proteomes" id="UP000431913"/>
    </source>
</evidence>